<name>A0A6J6I863_9ZZZZ</name>
<gene>
    <name evidence="1" type="ORF">UFOPK1835_01911</name>
</gene>
<dbReference type="EMBL" id="CAEZUP010000116">
    <property type="protein sequence ID" value="CAB4622652.1"/>
    <property type="molecule type" value="Genomic_DNA"/>
</dbReference>
<evidence type="ECO:0000313" key="1">
    <source>
        <dbReference type="EMBL" id="CAB4622652.1"/>
    </source>
</evidence>
<sequence length="172" mass="17479">MINPTTGLYISDSIPLVCLYTIDPITGVATLIGPSNQLDGLFVGLTSCASAMRTLGYGANRPGAMPNQPASLLLTWSTVDTATGAVLPGSVESPPPAYDCATSGDTVFALDSHGGSNQLGTIDLTTGAFTPTVSLSDTAAYISWYSFAVATPAVPATTTTVAIQPSVPEFTG</sequence>
<reference evidence="1" key="1">
    <citation type="submission" date="2020-05" db="EMBL/GenBank/DDBJ databases">
        <authorList>
            <person name="Chiriac C."/>
            <person name="Salcher M."/>
            <person name="Ghai R."/>
            <person name="Kavagutti S V."/>
        </authorList>
    </citation>
    <scope>NUCLEOTIDE SEQUENCE</scope>
</reference>
<organism evidence="1">
    <name type="scientific">freshwater metagenome</name>
    <dbReference type="NCBI Taxonomy" id="449393"/>
    <lineage>
        <taxon>unclassified sequences</taxon>
        <taxon>metagenomes</taxon>
        <taxon>ecological metagenomes</taxon>
    </lineage>
</organism>
<accession>A0A6J6I863</accession>
<dbReference type="AlphaFoldDB" id="A0A6J6I863"/>
<protein>
    <submittedName>
        <fullName evidence="1">Unannotated protein</fullName>
    </submittedName>
</protein>
<proteinExistence type="predicted"/>